<dbReference type="Proteomes" id="UP000789508">
    <property type="component" value="Unassembled WGS sequence"/>
</dbReference>
<comment type="caution">
    <text evidence="2">The sequence shown here is derived from an EMBL/GenBank/DDBJ whole genome shotgun (WGS) entry which is preliminary data.</text>
</comment>
<proteinExistence type="predicted"/>
<dbReference type="EMBL" id="CAJVPS010001865">
    <property type="protein sequence ID" value="CAG8552673.1"/>
    <property type="molecule type" value="Genomic_DNA"/>
</dbReference>
<dbReference type="OrthoDB" id="433512at2759"/>
<evidence type="ECO:0000256" key="1">
    <source>
        <dbReference type="SAM" id="SignalP"/>
    </source>
</evidence>
<keyword evidence="3" id="KW-1185">Reference proteome</keyword>
<dbReference type="AlphaFoldDB" id="A0A9N9FRL5"/>
<reference evidence="2" key="1">
    <citation type="submission" date="2021-06" db="EMBL/GenBank/DDBJ databases">
        <authorList>
            <person name="Kallberg Y."/>
            <person name="Tangrot J."/>
            <person name="Rosling A."/>
        </authorList>
    </citation>
    <scope>NUCLEOTIDE SEQUENCE</scope>
    <source>
        <strain evidence="2">FL130A</strain>
    </source>
</reference>
<gene>
    <name evidence="2" type="ORF">ALEPTO_LOCUS5953</name>
</gene>
<sequence length="58" mass="6527">MAAVFAMQGFASIFVAVITLDAAKNDIYGHKNVHSKTPRYRIEVEQYRGDLNELPRSS</sequence>
<organism evidence="2 3">
    <name type="scientific">Ambispora leptoticha</name>
    <dbReference type="NCBI Taxonomy" id="144679"/>
    <lineage>
        <taxon>Eukaryota</taxon>
        <taxon>Fungi</taxon>
        <taxon>Fungi incertae sedis</taxon>
        <taxon>Mucoromycota</taxon>
        <taxon>Glomeromycotina</taxon>
        <taxon>Glomeromycetes</taxon>
        <taxon>Archaeosporales</taxon>
        <taxon>Ambisporaceae</taxon>
        <taxon>Ambispora</taxon>
    </lineage>
</organism>
<evidence type="ECO:0000313" key="3">
    <source>
        <dbReference type="Proteomes" id="UP000789508"/>
    </source>
</evidence>
<feature type="chain" id="PRO_5040382721" evidence="1">
    <location>
        <begin position="23"/>
        <end position="58"/>
    </location>
</feature>
<keyword evidence="1" id="KW-0732">Signal</keyword>
<accession>A0A9N9FRL5</accession>
<feature type="signal peptide" evidence="1">
    <location>
        <begin position="1"/>
        <end position="22"/>
    </location>
</feature>
<protein>
    <submittedName>
        <fullName evidence="2">10883_t:CDS:1</fullName>
    </submittedName>
</protein>
<evidence type="ECO:0000313" key="2">
    <source>
        <dbReference type="EMBL" id="CAG8552673.1"/>
    </source>
</evidence>
<name>A0A9N9FRL5_9GLOM</name>